<dbReference type="AlphaFoldDB" id="A0ABC8V5D5"/>
<gene>
    <name evidence="1" type="ORF">ILEXP_LOCUS59209</name>
</gene>
<dbReference type="Proteomes" id="UP001642360">
    <property type="component" value="Unassembled WGS sequence"/>
</dbReference>
<name>A0ABC8V5D5_9AQUA</name>
<proteinExistence type="predicted"/>
<sequence>MAPWAWNSIESDSDNTRRPMSFNFPAVLQSRGTSGVCEWTKQQSNCEMSVSFSIMLLKKVVQRGNNDRAANRATAASYRLVPYFNWTYGRTGSIEKVGPFKGFVRKNTPSFLRMLAWALGPSE</sequence>
<accession>A0ABC8V5D5</accession>
<evidence type="ECO:0000313" key="2">
    <source>
        <dbReference type="Proteomes" id="UP001642360"/>
    </source>
</evidence>
<keyword evidence="2" id="KW-1185">Reference proteome</keyword>
<organism evidence="1 2">
    <name type="scientific">Ilex paraguariensis</name>
    <name type="common">yerba mate</name>
    <dbReference type="NCBI Taxonomy" id="185542"/>
    <lineage>
        <taxon>Eukaryota</taxon>
        <taxon>Viridiplantae</taxon>
        <taxon>Streptophyta</taxon>
        <taxon>Embryophyta</taxon>
        <taxon>Tracheophyta</taxon>
        <taxon>Spermatophyta</taxon>
        <taxon>Magnoliopsida</taxon>
        <taxon>eudicotyledons</taxon>
        <taxon>Gunneridae</taxon>
        <taxon>Pentapetalae</taxon>
        <taxon>asterids</taxon>
        <taxon>campanulids</taxon>
        <taxon>Aquifoliales</taxon>
        <taxon>Aquifoliaceae</taxon>
        <taxon>Ilex</taxon>
    </lineage>
</organism>
<dbReference type="EMBL" id="CAUOFW020010501">
    <property type="protein sequence ID" value="CAK9188528.1"/>
    <property type="molecule type" value="Genomic_DNA"/>
</dbReference>
<protein>
    <submittedName>
        <fullName evidence="1">Uncharacterized protein</fullName>
    </submittedName>
</protein>
<comment type="caution">
    <text evidence="1">The sequence shown here is derived from an EMBL/GenBank/DDBJ whole genome shotgun (WGS) entry which is preliminary data.</text>
</comment>
<reference evidence="1 2" key="1">
    <citation type="submission" date="2024-02" db="EMBL/GenBank/DDBJ databases">
        <authorList>
            <person name="Vignale AGUSTIN F."/>
            <person name="Sosa J E."/>
            <person name="Modenutti C."/>
        </authorList>
    </citation>
    <scope>NUCLEOTIDE SEQUENCE [LARGE SCALE GENOMIC DNA]</scope>
</reference>
<evidence type="ECO:0000313" key="1">
    <source>
        <dbReference type="EMBL" id="CAK9188528.1"/>
    </source>
</evidence>